<proteinExistence type="predicted"/>
<keyword evidence="2" id="KW-1185">Reference proteome</keyword>
<gene>
    <name evidence="1" type="ORF">M437DRAFT_57779</name>
</gene>
<sequence>MNFSILHYCSSTLRYHTCGPSFLRQDVKMLVTIRQRARSQLRSRNEQQNAPFNKAPREVRDMIYDPVFSDDSEVRLPHPLMRVSRALREETTEAFARNVGPRATFYMACITHHRRHRTGPVITIQGTNNTSILLPETRSVKAKSRRDAKSPYQPWKSFRRSELGMQMVPRVRHLILEIKMGDWIEIDIIFRDGAAPEFSVKAGWSSSNIGLQALCMCLRKVNK</sequence>
<evidence type="ECO:0000313" key="2">
    <source>
        <dbReference type="Proteomes" id="UP000030672"/>
    </source>
</evidence>
<dbReference type="HOGENOM" id="CLU_1239906_0_0_1"/>
<dbReference type="EMBL" id="KL584850">
    <property type="protein sequence ID" value="KEQ58978.1"/>
    <property type="molecule type" value="Genomic_DNA"/>
</dbReference>
<reference evidence="1 2" key="1">
    <citation type="journal article" date="2014" name="BMC Genomics">
        <title>Genome sequencing of four Aureobasidium pullulans varieties: biotechnological potential, stress tolerance, and description of new species.</title>
        <authorList>
            <person name="Gostin Ar C."/>
            <person name="Ohm R.A."/>
            <person name="Kogej T."/>
            <person name="Sonjak S."/>
            <person name="Turk M."/>
            <person name="Zajc J."/>
            <person name="Zalar P."/>
            <person name="Grube M."/>
            <person name="Sun H."/>
            <person name="Han J."/>
            <person name="Sharma A."/>
            <person name="Chiniquy J."/>
            <person name="Ngan C.Y."/>
            <person name="Lipzen A."/>
            <person name="Barry K."/>
            <person name="Grigoriev I.V."/>
            <person name="Gunde-Cimerman N."/>
        </authorList>
    </citation>
    <scope>NUCLEOTIDE SEQUENCE [LARGE SCALE GENOMIC DNA]</scope>
    <source>
        <strain evidence="1 2">CBS 110374</strain>
    </source>
</reference>
<accession>A0A074VEY0</accession>
<protein>
    <submittedName>
        <fullName evidence="1">Uncharacterized protein</fullName>
    </submittedName>
</protein>
<evidence type="ECO:0000313" key="1">
    <source>
        <dbReference type="EMBL" id="KEQ58978.1"/>
    </source>
</evidence>
<organism evidence="1 2">
    <name type="scientific">Aureobasidium melanogenum (strain CBS 110374)</name>
    <name type="common">Aureobasidium pullulans var. melanogenum</name>
    <dbReference type="NCBI Taxonomy" id="1043003"/>
    <lineage>
        <taxon>Eukaryota</taxon>
        <taxon>Fungi</taxon>
        <taxon>Dikarya</taxon>
        <taxon>Ascomycota</taxon>
        <taxon>Pezizomycotina</taxon>
        <taxon>Dothideomycetes</taxon>
        <taxon>Dothideomycetidae</taxon>
        <taxon>Dothideales</taxon>
        <taxon>Saccotheciaceae</taxon>
        <taxon>Aureobasidium</taxon>
    </lineage>
</organism>
<name>A0A074VEY0_AURM1</name>
<dbReference type="AlphaFoldDB" id="A0A074VEY0"/>
<dbReference type="Proteomes" id="UP000030672">
    <property type="component" value="Unassembled WGS sequence"/>
</dbReference>
<dbReference type="GeneID" id="63916650"/>
<dbReference type="RefSeq" id="XP_040876001.1">
    <property type="nucleotide sequence ID" value="XM_041023277.1"/>
</dbReference>